<evidence type="ECO:0000256" key="1">
    <source>
        <dbReference type="ARBA" id="ARBA00001946"/>
    </source>
</evidence>
<dbReference type="GO" id="GO:0000712">
    <property type="term" value="P:resolution of meiotic recombination intermediates"/>
    <property type="evidence" value="ECO:0007669"/>
    <property type="project" value="TreeGrafter"/>
</dbReference>
<keyword evidence="7 15" id="KW-0255">Endonuclease</keyword>
<dbReference type="InterPro" id="IPR006166">
    <property type="entry name" value="ERCC4_domain"/>
</dbReference>
<keyword evidence="9 15" id="KW-0378">Hydrolase</keyword>
<name>A0A8J2VSI0_9NEOP</name>
<comment type="function">
    <text evidence="15">Interacts with EME1 to form a DNA structure-specific endonuclease with substrate preference for branched DNA structures with a 5'-end at the branch nick. Typical substrates include 3'-flap structures, D-loops, replication forks and nicked Holliday junctions. May be required in mitosis for the processing of stalled or collapsed replication fork intermediates. May be required in meiosis for the repair of meiosis-specific double strand breaks subsequent to single-end invasion (SEI).</text>
</comment>
<dbReference type="InterPro" id="IPR027421">
    <property type="entry name" value="DNA_pol_lamdba_lyase_dom_sf"/>
</dbReference>
<dbReference type="GO" id="GO:0000727">
    <property type="term" value="P:double-strand break repair via break-induced replication"/>
    <property type="evidence" value="ECO:0007669"/>
    <property type="project" value="UniProtKB-UniRule"/>
</dbReference>
<dbReference type="OrthoDB" id="5963188at2759"/>
<evidence type="ECO:0000256" key="16">
    <source>
        <dbReference type="SAM" id="MobiDB-lite"/>
    </source>
</evidence>
<keyword evidence="12 15" id="KW-0234">DNA repair</keyword>
<protein>
    <recommendedName>
        <fullName evidence="4 15">Crossover junction endonuclease MUS81</fullName>
        <ecNumber evidence="15">3.1.22.-</ecNumber>
    </recommendedName>
</protein>
<feature type="region of interest" description="Disordered" evidence="16">
    <location>
        <begin position="299"/>
        <end position="325"/>
    </location>
</feature>
<evidence type="ECO:0000256" key="4">
    <source>
        <dbReference type="ARBA" id="ARBA00017114"/>
    </source>
</evidence>
<evidence type="ECO:0000256" key="12">
    <source>
        <dbReference type="ARBA" id="ARBA00023204"/>
    </source>
</evidence>
<accession>A0A8J2VSI0</accession>
<dbReference type="GO" id="GO:0031573">
    <property type="term" value="P:mitotic intra-S DNA damage checkpoint signaling"/>
    <property type="evidence" value="ECO:0007669"/>
    <property type="project" value="TreeGrafter"/>
</dbReference>
<evidence type="ECO:0000256" key="11">
    <source>
        <dbReference type="ARBA" id="ARBA00023172"/>
    </source>
</evidence>
<comment type="caution">
    <text evidence="18">The sequence shown here is derived from an EMBL/GenBank/DDBJ whole genome shotgun (WGS) entry which is preliminary data.</text>
</comment>
<comment type="similarity">
    <text evidence="3 15">Belongs to the XPF family.</text>
</comment>
<dbReference type="Gene3D" id="3.40.50.10130">
    <property type="match status" value="1"/>
</dbReference>
<dbReference type="InterPro" id="IPR033309">
    <property type="entry name" value="Mus81"/>
</dbReference>
<keyword evidence="5 15" id="KW-0540">Nuclease</keyword>
<keyword evidence="11 15" id="KW-0233">DNA recombination</keyword>
<dbReference type="EC" id="3.1.22.-" evidence="15"/>
<dbReference type="GO" id="GO:0008821">
    <property type="term" value="F:crossover junction DNA endonuclease activity"/>
    <property type="evidence" value="ECO:0007669"/>
    <property type="project" value="UniProtKB-UniRule"/>
</dbReference>
<dbReference type="Proteomes" id="UP000789524">
    <property type="component" value="Unassembled WGS sequence"/>
</dbReference>
<dbReference type="FunFam" id="3.40.50.10130:FF:000005">
    <property type="entry name" value="crossover junction endonuclease MUS81 isoform X1"/>
    <property type="match status" value="1"/>
</dbReference>
<dbReference type="Pfam" id="PF21292">
    <property type="entry name" value="EME1-MUS81_C"/>
    <property type="match status" value="1"/>
</dbReference>
<feature type="domain" description="ERCC4" evidence="17">
    <location>
        <begin position="342"/>
        <end position="440"/>
    </location>
</feature>
<reference evidence="18" key="1">
    <citation type="submission" date="2021-09" db="EMBL/GenBank/DDBJ databases">
        <authorList>
            <person name="Martin H S."/>
        </authorList>
    </citation>
    <scope>NUCLEOTIDE SEQUENCE</scope>
</reference>
<dbReference type="InterPro" id="IPR036388">
    <property type="entry name" value="WH-like_DNA-bd_sf"/>
</dbReference>
<evidence type="ECO:0000256" key="15">
    <source>
        <dbReference type="RuleBase" id="RU369042"/>
    </source>
</evidence>
<keyword evidence="10 15" id="KW-0460">Magnesium</keyword>
<dbReference type="GO" id="GO:0048257">
    <property type="term" value="F:3'-flap endonuclease activity"/>
    <property type="evidence" value="ECO:0007669"/>
    <property type="project" value="TreeGrafter"/>
</dbReference>
<comment type="subunit">
    <text evidence="15">Interacts with EME1.</text>
</comment>
<dbReference type="SMART" id="SM00891">
    <property type="entry name" value="ERCC4"/>
    <property type="match status" value="1"/>
</dbReference>
<dbReference type="Pfam" id="PF02732">
    <property type="entry name" value="ERCC4"/>
    <property type="match status" value="1"/>
</dbReference>
<dbReference type="GO" id="GO:0048476">
    <property type="term" value="C:Holliday junction resolvase complex"/>
    <property type="evidence" value="ECO:0007669"/>
    <property type="project" value="UniProtKB-UniRule"/>
</dbReference>
<gene>
    <name evidence="18" type="ORF">DCHRY22_LOCUS3928</name>
</gene>
<evidence type="ECO:0000313" key="19">
    <source>
        <dbReference type="Proteomes" id="UP000789524"/>
    </source>
</evidence>
<evidence type="ECO:0000256" key="5">
    <source>
        <dbReference type="ARBA" id="ARBA00022722"/>
    </source>
</evidence>
<evidence type="ECO:0000256" key="3">
    <source>
        <dbReference type="ARBA" id="ARBA00010015"/>
    </source>
</evidence>
<organism evidence="18 19">
    <name type="scientific">Danaus chrysippus</name>
    <name type="common">African queen</name>
    <dbReference type="NCBI Taxonomy" id="151541"/>
    <lineage>
        <taxon>Eukaryota</taxon>
        <taxon>Metazoa</taxon>
        <taxon>Ecdysozoa</taxon>
        <taxon>Arthropoda</taxon>
        <taxon>Hexapoda</taxon>
        <taxon>Insecta</taxon>
        <taxon>Pterygota</taxon>
        <taxon>Neoptera</taxon>
        <taxon>Endopterygota</taxon>
        <taxon>Lepidoptera</taxon>
        <taxon>Glossata</taxon>
        <taxon>Ditrysia</taxon>
        <taxon>Papilionoidea</taxon>
        <taxon>Nymphalidae</taxon>
        <taxon>Danainae</taxon>
        <taxon>Danaini</taxon>
        <taxon>Danaina</taxon>
        <taxon>Danaus</taxon>
        <taxon>Anosia</taxon>
    </lineage>
</organism>
<dbReference type="CDD" id="cd20074">
    <property type="entry name" value="XPF_nuclease_Mus81"/>
    <property type="match status" value="1"/>
</dbReference>
<dbReference type="Gene3D" id="1.10.150.670">
    <property type="entry name" value="Crossover junction endonuclease EME1, DNA-binding domain"/>
    <property type="match status" value="1"/>
</dbReference>
<evidence type="ECO:0000256" key="6">
    <source>
        <dbReference type="ARBA" id="ARBA00022723"/>
    </source>
</evidence>
<dbReference type="GO" id="GO:0046872">
    <property type="term" value="F:metal ion binding"/>
    <property type="evidence" value="ECO:0007669"/>
    <property type="project" value="UniProtKB-UniRule"/>
</dbReference>
<dbReference type="SUPFAM" id="SSF52980">
    <property type="entry name" value="Restriction endonuclease-like"/>
    <property type="match status" value="1"/>
</dbReference>
<feature type="compositionally biased region" description="Basic and acidic residues" evidence="16">
    <location>
        <begin position="305"/>
        <end position="321"/>
    </location>
</feature>
<comment type="cofactor">
    <cofactor evidence="1 15">
        <name>Mg(2+)</name>
        <dbReference type="ChEBI" id="CHEBI:18420"/>
    </cofactor>
</comment>
<dbReference type="InterPro" id="IPR011335">
    <property type="entry name" value="Restrct_endonuc-II-like"/>
</dbReference>
<evidence type="ECO:0000256" key="7">
    <source>
        <dbReference type="ARBA" id="ARBA00022759"/>
    </source>
</evidence>
<comment type="subcellular location">
    <subcellularLocation>
        <location evidence="2 15">Nucleus</location>
    </subcellularLocation>
</comment>
<evidence type="ECO:0000256" key="2">
    <source>
        <dbReference type="ARBA" id="ARBA00004123"/>
    </source>
</evidence>
<dbReference type="Pfam" id="PF14716">
    <property type="entry name" value="HHH_8"/>
    <property type="match status" value="1"/>
</dbReference>
<dbReference type="Gene3D" id="1.10.10.10">
    <property type="entry name" value="Winged helix-like DNA-binding domain superfamily/Winged helix DNA-binding domain"/>
    <property type="match status" value="1"/>
</dbReference>
<dbReference type="InterPro" id="IPR010996">
    <property type="entry name" value="HHH_MUS81"/>
</dbReference>
<proteinExistence type="inferred from homology"/>
<sequence>MAVNSKRITLKRTRPNPLFQKWLQELQDEAKLESNSLEYSLDEAISSLSKYPLPLETGAECAILKGFDKKLCSFLDKRLQAYKKSNSDSSKVTSTTQPELESIDIRSKKAKNSSNTKDDFEKQAARKKIKRTKLTTDVLCETDDLSDNEVQDVQEVSQSNEANESQKDYCSKLVQTSYSSLNTELEKSFRARQRKLKYKPIFKSGSYAIVMGLWEHSVVNSKQGISKMDLLQLAHKYSENCMKNASDALHNFLWANMNNLVSKGLVIRKNGETPVFKLTKLGIKTAKILYKEFRNRQTPKVTKSKQSEGEDSDRSNSRNSDDTCDTEVEDVIEFEPDSYDIILYIDVKETSGLAKKNDPLTLQLKKYPNLKFEFRSLSVGDFAWIARHRLNKEELVLPYIVERKRLDDLANSIKDGRYREQKFRLKKSKAKVIYLVENYDSRYVGLPYQTLMQGLANTRIKDDIQVLRTDSLAQSVRFLAILSMKIINEYQNCSVKGHHKMAEGDLLMTYNYFKKTLSKNKPLTLRYTFIKMLLQLRGLTTDKAVAITAKYGTPKLLMDAYENCDKKKGELLLANIKGISKRSVGPCVSKKLYKLFTMSEYK</sequence>
<dbReference type="SUPFAM" id="SSF47802">
    <property type="entry name" value="DNA polymerase beta, N-terminal domain-like"/>
    <property type="match status" value="1"/>
</dbReference>
<keyword evidence="13 15" id="KW-0539">Nucleus</keyword>
<dbReference type="CDD" id="cd21036">
    <property type="entry name" value="WH_MUS81"/>
    <property type="match status" value="1"/>
</dbReference>
<dbReference type="EMBL" id="CAKASE010000048">
    <property type="protein sequence ID" value="CAG9562626.1"/>
    <property type="molecule type" value="Genomic_DNA"/>
</dbReference>
<evidence type="ECO:0000313" key="18">
    <source>
        <dbReference type="EMBL" id="CAG9562626.1"/>
    </source>
</evidence>
<evidence type="ECO:0000256" key="10">
    <source>
        <dbReference type="ARBA" id="ARBA00022842"/>
    </source>
</evidence>
<keyword evidence="8 15" id="KW-0227">DNA damage</keyword>
<dbReference type="PANTHER" id="PTHR13451">
    <property type="entry name" value="CLASS II CROSSOVER JUNCTION ENDONUCLEASE MUS81"/>
    <property type="match status" value="1"/>
</dbReference>
<dbReference type="InterPro" id="IPR047417">
    <property type="entry name" value="WHD_MUS81"/>
</dbReference>
<dbReference type="Gene3D" id="1.10.150.110">
    <property type="entry name" value="DNA polymerase beta, N-terminal domain-like"/>
    <property type="match status" value="1"/>
</dbReference>
<dbReference type="GO" id="GO:0005634">
    <property type="term" value="C:nucleus"/>
    <property type="evidence" value="ECO:0007669"/>
    <property type="project" value="UniProtKB-SubCell"/>
</dbReference>
<dbReference type="InterPro" id="IPR047416">
    <property type="entry name" value="XPF_nuclease_Mus81"/>
</dbReference>
<dbReference type="AlphaFoldDB" id="A0A8J2VSI0"/>
<dbReference type="PANTHER" id="PTHR13451:SF0">
    <property type="entry name" value="CROSSOVER JUNCTION ENDONUCLEASE MUS81"/>
    <property type="match status" value="1"/>
</dbReference>
<dbReference type="InterPro" id="IPR042530">
    <property type="entry name" value="EME1/EME2_C"/>
</dbReference>
<keyword evidence="6 15" id="KW-0479">Metal-binding</keyword>
<keyword evidence="19" id="KW-1185">Reference proteome</keyword>
<keyword evidence="14" id="KW-0469">Meiosis</keyword>
<evidence type="ECO:0000256" key="8">
    <source>
        <dbReference type="ARBA" id="ARBA00022763"/>
    </source>
</evidence>
<dbReference type="GO" id="GO:0003677">
    <property type="term" value="F:DNA binding"/>
    <property type="evidence" value="ECO:0007669"/>
    <property type="project" value="UniProtKB-UniRule"/>
</dbReference>
<evidence type="ECO:0000256" key="14">
    <source>
        <dbReference type="ARBA" id="ARBA00023254"/>
    </source>
</evidence>
<evidence type="ECO:0000256" key="9">
    <source>
        <dbReference type="ARBA" id="ARBA00022801"/>
    </source>
</evidence>
<evidence type="ECO:0000259" key="17">
    <source>
        <dbReference type="SMART" id="SM00891"/>
    </source>
</evidence>
<evidence type="ECO:0000256" key="13">
    <source>
        <dbReference type="ARBA" id="ARBA00023242"/>
    </source>
</evidence>
<dbReference type="GO" id="GO:0006308">
    <property type="term" value="P:DNA catabolic process"/>
    <property type="evidence" value="ECO:0007669"/>
    <property type="project" value="UniProtKB-UniRule"/>
</dbReference>